<comment type="caution">
    <text evidence="1">The sequence shown here is derived from an EMBL/GenBank/DDBJ whole genome shotgun (WGS) entry which is preliminary data.</text>
</comment>
<dbReference type="EMBL" id="LAJX01000244">
    <property type="protein sequence ID" value="KJV05350.1"/>
    <property type="molecule type" value="Genomic_DNA"/>
</dbReference>
<reference evidence="1 2" key="2">
    <citation type="journal article" date="2016" name="Microb. Ecol.">
        <title>Genome Characteristics of a Novel Type I Methanotroph (Sn10-6) Isolated from a Flooded Indian Rice Field.</title>
        <authorList>
            <person name="Rahalkar M.C."/>
            <person name="Pandit P.S."/>
            <person name="Dhakephalkar P.K."/>
            <person name="Pore S."/>
            <person name="Arora P."/>
            <person name="Kapse N."/>
        </authorList>
    </citation>
    <scope>NUCLEOTIDE SEQUENCE [LARGE SCALE GENOMIC DNA]</scope>
    <source>
        <strain evidence="1 2">Sn10-6</strain>
    </source>
</reference>
<name>A0A0F3IEV4_9GAMM</name>
<organism evidence="1 2">
    <name type="scientific">Methylocucumis oryzae</name>
    <dbReference type="NCBI Taxonomy" id="1632867"/>
    <lineage>
        <taxon>Bacteria</taxon>
        <taxon>Pseudomonadati</taxon>
        <taxon>Pseudomonadota</taxon>
        <taxon>Gammaproteobacteria</taxon>
        <taxon>Methylococcales</taxon>
        <taxon>Methylococcaceae</taxon>
        <taxon>Methylocucumis</taxon>
    </lineage>
</organism>
<keyword evidence="2" id="KW-1185">Reference proteome</keyword>
<sequence>MITDIPDQQCMWNFFNTDEREMAYFANEAAETTIIGTWYDKQWLLKLAKFSGFSSAELINQPDE</sequence>
<reference evidence="2" key="1">
    <citation type="submission" date="2015-03" db="EMBL/GenBank/DDBJ databases">
        <title>Draft genome sequence of a novel methanotroph (Sn10-6) isolated from flooded ricefield rhizosphere in India.</title>
        <authorList>
            <person name="Pandit P.S."/>
            <person name="Pore S.D."/>
            <person name="Arora P."/>
            <person name="Kapse N.G."/>
            <person name="Dhakephalkar P.K."/>
            <person name="Rahalkar M.C."/>
        </authorList>
    </citation>
    <scope>NUCLEOTIDE SEQUENCE [LARGE SCALE GENOMIC DNA]</scope>
    <source>
        <strain evidence="2">Sn10-6</strain>
    </source>
</reference>
<dbReference type="AlphaFoldDB" id="A0A0F3IEV4"/>
<feature type="non-terminal residue" evidence="1">
    <location>
        <position position="64"/>
    </location>
</feature>
<gene>
    <name evidence="1" type="ORF">VZ94_18890</name>
</gene>
<evidence type="ECO:0000313" key="1">
    <source>
        <dbReference type="EMBL" id="KJV05350.1"/>
    </source>
</evidence>
<accession>A0A0F3IEV4</accession>
<dbReference type="Proteomes" id="UP000033684">
    <property type="component" value="Unassembled WGS sequence"/>
</dbReference>
<proteinExistence type="predicted"/>
<evidence type="ECO:0000313" key="2">
    <source>
        <dbReference type="Proteomes" id="UP000033684"/>
    </source>
</evidence>
<dbReference type="RefSeq" id="WP_045780418.1">
    <property type="nucleotide sequence ID" value="NZ_LAJX01000244.1"/>
</dbReference>
<protein>
    <submittedName>
        <fullName evidence="1">Uncharacterized protein</fullName>
    </submittedName>
</protein>